<gene>
    <name evidence="1" type="ORF">PMAYCL1PPCAC_25535</name>
</gene>
<comment type="caution">
    <text evidence="1">The sequence shown here is derived from an EMBL/GenBank/DDBJ whole genome shotgun (WGS) entry which is preliminary data.</text>
</comment>
<dbReference type="Proteomes" id="UP001328107">
    <property type="component" value="Unassembled WGS sequence"/>
</dbReference>
<reference evidence="2" key="1">
    <citation type="submission" date="2022-10" db="EMBL/GenBank/DDBJ databases">
        <title>Genome assembly of Pristionchus species.</title>
        <authorList>
            <person name="Yoshida K."/>
            <person name="Sommer R.J."/>
        </authorList>
    </citation>
    <scope>NUCLEOTIDE SEQUENCE [LARGE SCALE GENOMIC DNA]</scope>
    <source>
        <strain evidence="2">RS5460</strain>
    </source>
</reference>
<keyword evidence="2" id="KW-1185">Reference proteome</keyword>
<evidence type="ECO:0000313" key="1">
    <source>
        <dbReference type="EMBL" id="GMR55340.1"/>
    </source>
</evidence>
<name>A0AAN5D3E5_9BILA</name>
<dbReference type="EMBL" id="BTRK01000005">
    <property type="protein sequence ID" value="GMR55340.1"/>
    <property type="molecule type" value="Genomic_DNA"/>
</dbReference>
<dbReference type="AlphaFoldDB" id="A0AAN5D3E5"/>
<proteinExistence type="predicted"/>
<organism evidence="1 2">
    <name type="scientific">Pristionchus mayeri</name>
    <dbReference type="NCBI Taxonomy" id="1317129"/>
    <lineage>
        <taxon>Eukaryota</taxon>
        <taxon>Metazoa</taxon>
        <taxon>Ecdysozoa</taxon>
        <taxon>Nematoda</taxon>
        <taxon>Chromadorea</taxon>
        <taxon>Rhabditida</taxon>
        <taxon>Rhabditina</taxon>
        <taxon>Diplogasteromorpha</taxon>
        <taxon>Diplogasteroidea</taxon>
        <taxon>Neodiplogasteridae</taxon>
        <taxon>Pristionchus</taxon>
    </lineage>
</organism>
<feature type="non-terminal residue" evidence="1">
    <location>
        <position position="74"/>
    </location>
</feature>
<feature type="non-terminal residue" evidence="1">
    <location>
        <position position="1"/>
    </location>
</feature>
<accession>A0AAN5D3E5</accession>
<protein>
    <submittedName>
        <fullName evidence="1">Uncharacterized protein</fullName>
    </submittedName>
</protein>
<evidence type="ECO:0000313" key="2">
    <source>
        <dbReference type="Proteomes" id="UP001328107"/>
    </source>
</evidence>
<sequence>SVDNKCNIVDWYYWEILDTDSPCNIDNTCTIDFKISIKYAERILMPKFEPRDGGILISSVYLEGGKSGFSLSSL</sequence>